<dbReference type="EMBL" id="JACHXU010000010">
    <property type="protein sequence ID" value="MBB3207425.1"/>
    <property type="molecule type" value="Genomic_DNA"/>
</dbReference>
<comment type="subcellular location">
    <subcellularLocation>
        <location evidence="1">Membrane</location>
        <topology evidence="1">Multi-pass membrane protein</topology>
    </subcellularLocation>
</comment>
<proteinExistence type="predicted"/>
<reference evidence="8 9" key="1">
    <citation type="submission" date="2020-08" db="EMBL/GenBank/DDBJ databases">
        <title>Genomic Encyclopedia of Type Strains, Phase III (KMG-III): the genomes of soil and plant-associated and newly described type strains.</title>
        <authorList>
            <person name="Whitman W."/>
        </authorList>
    </citation>
    <scope>NUCLEOTIDE SEQUENCE [LARGE SCALE GENOMIC DNA]</scope>
    <source>
        <strain evidence="8 9">CECT 8075</strain>
    </source>
</reference>
<evidence type="ECO:0000256" key="4">
    <source>
        <dbReference type="ARBA" id="ARBA00023136"/>
    </source>
</evidence>
<gene>
    <name evidence="8" type="ORF">FHS27_003246</name>
</gene>
<feature type="region of interest" description="Disordered" evidence="5">
    <location>
        <begin position="265"/>
        <end position="328"/>
    </location>
</feature>
<dbReference type="InterPro" id="IPR022764">
    <property type="entry name" value="Peptidase_S54_rhomboid_dom"/>
</dbReference>
<accession>A0A7W5DZP5</accession>
<keyword evidence="8" id="KW-0378">Hydrolase</keyword>
<comment type="caution">
    <text evidence="8">The sequence shown here is derived from an EMBL/GenBank/DDBJ whole genome shotgun (WGS) entry which is preliminary data.</text>
</comment>
<evidence type="ECO:0000256" key="6">
    <source>
        <dbReference type="SAM" id="Phobius"/>
    </source>
</evidence>
<dbReference type="GO" id="GO:0016020">
    <property type="term" value="C:membrane"/>
    <property type="evidence" value="ECO:0007669"/>
    <property type="project" value="UniProtKB-SubCell"/>
</dbReference>
<feature type="transmembrane region" description="Helical" evidence="6">
    <location>
        <begin position="219"/>
        <end position="241"/>
    </location>
</feature>
<evidence type="ECO:0000259" key="7">
    <source>
        <dbReference type="Pfam" id="PF01694"/>
    </source>
</evidence>
<feature type="domain" description="Peptidase S54 rhomboid" evidence="7">
    <location>
        <begin position="54"/>
        <end position="109"/>
    </location>
</feature>
<evidence type="ECO:0000256" key="1">
    <source>
        <dbReference type="ARBA" id="ARBA00004141"/>
    </source>
</evidence>
<dbReference type="Gene3D" id="1.20.1540.10">
    <property type="entry name" value="Rhomboid-like"/>
    <property type="match status" value="1"/>
</dbReference>
<evidence type="ECO:0000313" key="8">
    <source>
        <dbReference type="EMBL" id="MBB3207425.1"/>
    </source>
</evidence>
<dbReference type="RefSeq" id="WP_184305759.1">
    <property type="nucleotide sequence ID" value="NZ_JACHXU010000010.1"/>
</dbReference>
<dbReference type="Pfam" id="PF01694">
    <property type="entry name" value="Rhomboid"/>
    <property type="match status" value="2"/>
</dbReference>
<dbReference type="AlphaFoldDB" id="A0A7W5DZP5"/>
<name>A0A7W5DZP5_9BACT</name>
<keyword evidence="2 6" id="KW-0812">Transmembrane</keyword>
<feature type="domain" description="Peptidase S54 rhomboid" evidence="7">
    <location>
        <begin position="146"/>
        <end position="238"/>
    </location>
</feature>
<evidence type="ECO:0000256" key="3">
    <source>
        <dbReference type="ARBA" id="ARBA00022989"/>
    </source>
</evidence>
<dbReference type="GO" id="GO:0006508">
    <property type="term" value="P:proteolysis"/>
    <property type="evidence" value="ECO:0007669"/>
    <property type="project" value="UniProtKB-KW"/>
</dbReference>
<dbReference type="InterPro" id="IPR035952">
    <property type="entry name" value="Rhomboid-like_sf"/>
</dbReference>
<dbReference type="PANTHER" id="PTHR43066">
    <property type="entry name" value="RHOMBOID-RELATED PROTEIN"/>
    <property type="match status" value="1"/>
</dbReference>
<keyword evidence="3 6" id="KW-1133">Transmembrane helix</keyword>
<dbReference type="PANTHER" id="PTHR43066:SF5">
    <property type="entry name" value="RHOMBOID-LIKE PROTEIN 11, CHLOROPLASTIC-RELATED"/>
    <property type="match status" value="1"/>
</dbReference>
<evidence type="ECO:0000256" key="5">
    <source>
        <dbReference type="SAM" id="MobiDB-lite"/>
    </source>
</evidence>
<feature type="transmembrane region" description="Helical" evidence="6">
    <location>
        <begin position="159"/>
        <end position="178"/>
    </location>
</feature>
<feature type="compositionally biased region" description="Basic and acidic residues" evidence="5">
    <location>
        <begin position="277"/>
        <end position="287"/>
    </location>
</feature>
<sequence>MFIYNCTSTLYHPPVMTVILIVFNVLVFGVTASTDPNTVSDYCLWYGSGYHPVQWVTSGFMHANFGHLLGNMLFLWPFGLLVEGKLGWWKFLILYLVIAIGQNALEQTIMLGASSTVDASQFIDSLADDPDFAEMPADEREFLQTMLQASLNTEVRRSLGASAVIFGLLAVCILFAPVSDFHVWWRFGSFDAPVLLVGAFYVLLEFYQWHVGGLGISSAALHLLGLVSGAVVGIAFLRMGIPQCDNEDLFSHLFSKSIAKESLSSSSTKSRAPKLSPLERAKQNADAKRKRKATDSKSAPPSTTSRSPSPTHLEHTNTQTTASRDAKQVDEIRNASLAKPILASIQRRNVMAAAEQLHAQSSTDVLRTIPSEQYSLLFREASRNKQWPASVVALQKWLQAHPNAPDQRQLQLAQIWLLGLRQTDKANEALGKVTRSNLDDKQTELFKKLVIKIHHSN</sequence>
<feature type="transmembrane region" description="Helical" evidence="6">
    <location>
        <begin position="15"/>
        <end position="34"/>
    </location>
</feature>
<protein>
    <submittedName>
        <fullName evidence="8">Membrane associated rhomboid family serine protease</fullName>
    </submittedName>
</protein>
<dbReference type="GO" id="GO:0004252">
    <property type="term" value="F:serine-type endopeptidase activity"/>
    <property type="evidence" value="ECO:0007669"/>
    <property type="project" value="InterPro"/>
</dbReference>
<keyword evidence="8" id="KW-0645">Protease</keyword>
<feature type="compositionally biased region" description="Low complexity" evidence="5">
    <location>
        <begin position="265"/>
        <end position="276"/>
    </location>
</feature>
<keyword evidence="4 6" id="KW-0472">Membrane</keyword>
<dbReference type="Proteomes" id="UP000536179">
    <property type="component" value="Unassembled WGS sequence"/>
</dbReference>
<feature type="transmembrane region" description="Helical" evidence="6">
    <location>
        <begin position="88"/>
        <end position="105"/>
    </location>
</feature>
<feature type="compositionally biased region" description="Low complexity" evidence="5">
    <location>
        <begin position="296"/>
        <end position="311"/>
    </location>
</feature>
<dbReference type="SUPFAM" id="SSF144091">
    <property type="entry name" value="Rhomboid-like"/>
    <property type="match status" value="1"/>
</dbReference>
<evidence type="ECO:0000256" key="2">
    <source>
        <dbReference type="ARBA" id="ARBA00022692"/>
    </source>
</evidence>
<evidence type="ECO:0000313" key="9">
    <source>
        <dbReference type="Proteomes" id="UP000536179"/>
    </source>
</evidence>
<feature type="transmembrane region" description="Helical" evidence="6">
    <location>
        <begin position="55"/>
        <end position="76"/>
    </location>
</feature>
<feature type="transmembrane region" description="Helical" evidence="6">
    <location>
        <begin position="184"/>
        <end position="207"/>
    </location>
</feature>
<keyword evidence="9" id="KW-1185">Reference proteome</keyword>
<organism evidence="8 9">
    <name type="scientific">Aporhodopirellula rubra</name>
    <dbReference type="NCBI Taxonomy" id="980271"/>
    <lineage>
        <taxon>Bacteria</taxon>
        <taxon>Pseudomonadati</taxon>
        <taxon>Planctomycetota</taxon>
        <taxon>Planctomycetia</taxon>
        <taxon>Pirellulales</taxon>
        <taxon>Pirellulaceae</taxon>
        <taxon>Aporhodopirellula</taxon>
    </lineage>
</organism>